<accession>A0A0J9Y9P2</accession>
<sequence>MAKWRNRAQAASVIGHVIEDFHKSRVDLTWKKSEKSFLKQKANIEQNKKNVLRNMPREEHLSNTYRHYLTSTMHLKSLQEQYKGGERSLEETARLVGLKIPSSKSKFSRYLRIVGLLF</sequence>
<protein>
    <submittedName>
        <fullName evidence="1">Bm7851</fullName>
    </submittedName>
</protein>
<dbReference type="AlphaFoldDB" id="A0A0J9Y9P2"/>
<reference evidence="1" key="1">
    <citation type="journal article" date="2007" name="Science">
        <title>Draft genome of the filarial nematode parasite Brugia malayi.</title>
        <authorList>
            <person name="Ghedin E."/>
            <person name="Wang S."/>
            <person name="Spiro D."/>
            <person name="Caler E."/>
            <person name="Zhao Q."/>
            <person name="Crabtree J."/>
            <person name="Allen J.E."/>
            <person name="Delcher A.L."/>
            <person name="Guiliano D.B."/>
            <person name="Miranda-Saavedra D."/>
            <person name="Angiuoli S.V."/>
            <person name="Creasy T."/>
            <person name="Amedeo P."/>
            <person name="Haas B."/>
            <person name="El-Sayed N.M."/>
            <person name="Wortman J.R."/>
            <person name="Feldblyum T."/>
            <person name="Tallon L."/>
            <person name="Schatz M."/>
            <person name="Shumway M."/>
            <person name="Koo H."/>
            <person name="Salzberg S.L."/>
            <person name="Schobel S."/>
            <person name="Pertea M."/>
            <person name="Pop M."/>
            <person name="White O."/>
            <person name="Barton G.J."/>
            <person name="Carlow C.K."/>
            <person name="Crawford M.J."/>
            <person name="Daub J."/>
            <person name="Dimmic M.W."/>
            <person name="Estes C.F."/>
            <person name="Foster J.M."/>
            <person name="Ganatra M."/>
            <person name="Gregory W.F."/>
            <person name="Johnson N.M."/>
            <person name="Jin J."/>
            <person name="Komuniecki R."/>
            <person name="Korf I."/>
            <person name="Kumar S."/>
            <person name="Laney S."/>
            <person name="Li B.W."/>
            <person name="Li W."/>
            <person name="Lindblom T.H."/>
            <person name="Lustigman S."/>
            <person name="Ma D."/>
            <person name="Maina C.V."/>
            <person name="Martin D.M."/>
            <person name="McCarter J.P."/>
            <person name="McReynolds L."/>
            <person name="Mitreva M."/>
            <person name="Nutman T.B."/>
            <person name="Parkinson J."/>
            <person name="Peregrin-Alvarez J.M."/>
            <person name="Poole C."/>
            <person name="Ren Q."/>
            <person name="Saunders L."/>
            <person name="Sluder A.E."/>
            <person name="Smith K."/>
            <person name="Stanke M."/>
            <person name="Unnasch T.R."/>
            <person name="Ware J."/>
            <person name="Wei A.D."/>
            <person name="Weil G."/>
            <person name="Williams D.J."/>
            <person name="Zhang Y."/>
            <person name="Williams S.A."/>
            <person name="Fraser-Liggett C."/>
            <person name="Slatko B."/>
            <person name="Blaxter M.L."/>
            <person name="Scott A.L."/>
        </authorList>
    </citation>
    <scope>NUCLEOTIDE SEQUENCE</scope>
    <source>
        <strain evidence="1">FR3</strain>
    </source>
</reference>
<proteinExistence type="predicted"/>
<dbReference type="OMA" id="WKNGAQA"/>
<evidence type="ECO:0000313" key="2">
    <source>
        <dbReference type="WormBase" id="Bm7851"/>
    </source>
</evidence>
<gene>
    <name evidence="1 2" type="ORF">Bm7851</name>
    <name evidence="1" type="ORF">BM_Bm7851</name>
</gene>
<name>A0A0J9Y9P2_BRUMA</name>
<organism evidence="1">
    <name type="scientific">Brugia malayi</name>
    <name type="common">Filarial nematode worm</name>
    <dbReference type="NCBI Taxonomy" id="6279"/>
    <lineage>
        <taxon>Eukaryota</taxon>
        <taxon>Metazoa</taxon>
        <taxon>Ecdysozoa</taxon>
        <taxon>Nematoda</taxon>
        <taxon>Chromadorea</taxon>
        <taxon>Rhabditida</taxon>
        <taxon>Spirurina</taxon>
        <taxon>Spiruromorpha</taxon>
        <taxon>Filarioidea</taxon>
        <taxon>Onchocercidae</taxon>
        <taxon>Brugia</taxon>
    </lineage>
</organism>
<dbReference type="WormBase" id="Bm7851">
    <property type="protein sequence ID" value="BM41921"/>
    <property type="gene ID" value="WBGene00228112"/>
</dbReference>
<evidence type="ECO:0000313" key="1">
    <source>
        <dbReference type="EMBL" id="CDQ04873.1"/>
    </source>
</evidence>
<reference evidence="1" key="2">
    <citation type="submission" date="2012-12" db="EMBL/GenBank/DDBJ databases">
        <authorList>
            <person name="Gao Y.W."/>
            <person name="Fan S.T."/>
            <person name="Sun H.T."/>
            <person name="Wang Z."/>
            <person name="Gao X.L."/>
            <person name="Li Y.G."/>
            <person name="Wang T.C."/>
            <person name="Zhang K."/>
            <person name="Xu W.W."/>
            <person name="Yu Z.J."/>
            <person name="Xia X.Z."/>
        </authorList>
    </citation>
    <scope>NUCLEOTIDE SEQUENCE</scope>
    <source>
        <strain evidence="1">FR3</strain>
    </source>
</reference>
<dbReference type="EMBL" id="LN854926">
    <property type="protein sequence ID" value="CDQ04873.1"/>
    <property type="molecule type" value="Genomic_DNA"/>
</dbReference>